<evidence type="ECO:0000259" key="3">
    <source>
        <dbReference type="PROSITE" id="PS51898"/>
    </source>
</evidence>
<dbReference type="GO" id="GO:0006310">
    <property type="term" value="P:DNA recombination"/>
    <property type="evidence" value="ECO:0007669"/>
    <property type="project" value="UniProtKB-KW"/>
</dbReference>
<comment type="caution">
    <text evidence="4">The sequence shown here is derived from an EMBL/GenBank/DDBJ whole genome shotgun (WGS) entry which is preliminary data.</text>
</comment>
<reference evidence="4" key="1">
    <citation type="submission" date="2019-03" db="EMBL/GenBank/DDBJ databases">
        <title>Lake Tanganyika Metagenome-Assembled Genomes (MAGs).</title>
        <authorList>
            <person name="Tran P."/>
        </authorList>
    </citation>
    <scope>NUCLEOTIDE SEQUENCE</scope>
    <source>
        <strain evidence="4">K_DeepCast_65m_m2_066</strain>
    </source>
</reference>
<dbReference type="InterPro" id="IPR002104">
    <property type="entry name" value="Integrase_catalytic"/>
</dbReference>
<dbReference type="PROSITE" id="PS51898">
    <property type="entry name" value="TYR_RECOMBINASE"/>
    <property type="match status" value="1"/>
</dbReference>
<proteinExistence type="predicted"/>
<evidence type="ECO:0000313" key="5">
    <source>
        <dbReference type="Proteomes" id="UP000712673"/>
    </source>
</evidence>
<gene>
    <name evidence="4" type="ORF">FJZ47_05945</name>
</gene>
<dbReference type="GO" id="GO:0015074">
    <property type="term" value="P:DNA integration"/>
    <property type="evidence" value="ECO:0007669"/>
    <property type="project" value="InterPro"/>
</dbReference>
<evidence type="ECO:0000256" key="2">
    <source>
        <dbReference type="ARBA" id="ARBA00023172"/>
    </source>
</evidence>
<dbReference type="Pfam" id="PF00589">
    <property type="entry name" value="Phage_integrase"/>
    <property type="match status" value="1"/>
</dbReference>
<dbReference type="GO" id="GO:0003677">
    <property type="term" value="F:DNA binding"/>
    <property type="evidence" value="ECO:0007669"/>
    <property type="project" value="UniProtKB-KW"/>
</dbReference>
<dbReference type="InterPro" id="IPR010998">
    <property type="entry name" value="Integrase_recombinase_N"/>
</dbReference>
<dbReference type="EMBL" id="VGLS01000127">
    <property type="protein sequence ID" value="MBM3223326.1"/>
    <property type="molecule type" value="Genomic_DNA"/>
</dbReference>
<sequence>MLIFVLTMGYASQHFYNEKMQQGASARTVRYCHTLLSNALAQAEKHQLVARNVSKLTALPRETRKEMQTLSLAQVDDTLLPAIAQDRLFAAIFLGFGTGLRRGELLALRWKDVNVSTGTLQIRQTLVRITNHDAPARKGRTQLLLQEPKTSHSRRTVPIPEECLAALKQHKARQAEEKLLLGQAYHDHGLVFCQADGKPIDPRNFLRSFDRLIAQAGLPPIRFHDARHTFATLMLELGESPKTVQTMLGHSRVAITLDIYSHVSLELEKKAAAKLNAALTGRQQFWVAVGLL</sequence>
<evidence type="ECO:0000313" key="4">
    <source>
        <dbReference type="EMBL" id="MBM3223326.1"/>
    </source>
</evidence>
<dbReference type="InterPro" id="IPR011010">
    <property type="entry name" value="DNA_brk_join_enz"/>
</dbReference>
<dbReference type="Gene3D" id="1.10.150.130">
    <property type="match status" value="1"/>
</dbReference>
<dbReference type="Gene3D" id="1.10.443.10">
    <property type="entry name" value="Intergrase catalytic core"/>
    <property type="match status" value="1"/>
</dbReference>
<dbReference type="AlphaFoldDB" id="A0A937VYC2"/>
<organism evidence="4 5">
    <name type="scientific">Tectimicrobiota bacterium</name>
    <dbReference type="NCBI Taxonomy" id="2528274"/>
    <lineage>
        <taxon>Bacteria</taxon>
        <taxon>Pseudomonadati</taxon>
        <taxon>Nitrospinota/Tectimicrobiota group</taxon>
        <taxon>Candidatus Tectimicrobiota</taxon>
    </lineage>
</organism>
<dbReference type="InterPro" id="IPR013762">
    <property type="entry name" value="Integrase-like_cat_sf"/>
</dbReference>
<name>A0A937VYC2_UNCTE</name>
<keyword evidence="1" id="KW-0238">DNA-binding</keyword>
<accession>A0A937VYC2</accession>
<dbReference type="PANTHER" id="PTHR30349:SF91">
    <property type="entry name" value="INTA PROTEIN"/>
    <property type="match status" value="1"/>
</dbReference>
<evidence type="ECO:0000256" key="1">
    <source>
        <dbReference type="ARBA" id="ARBA00023125"/>
    </source>
</evidence>
<protein>
    <submittedName>
        <fullName evidence="4">Site-specific integrase</fullName>
    </submittedName>
</protein>
<dbReference type="PANTHER" id="PTHR30349">
    <property type="entry name" value="PHAGE INTEGRASE-RELATED"/>
    <property type="match status" value="1"/>
</dbReference>
<keyword evidence="2" id="KW-0233">DNA recombination</keyword>
<dbReference type="Proteomes" id="UP000712673">
    <property type="component" value="Unassembled WGS sequence"/>
</dbReference>
<dbReference type="InterPro" id="IPR050090">
    <property type="entry name" value="Tyrosine_recombinase_XerCD"/>
</dbReference>
<dbReference type="SUPFAM" id="SSF56349">
    <property type="entry name" value="DNA breaking-rejoining enzymes"/>
    <property type="match status" value="1"/>
</dbReference>
<dbReference type="CDD" id="cd01189">
    <property type="entry name" value="INT_ICEBs1_C_like"/>
    <property type="match status" value="1"/>
</dbReference>
<feature type="domain" description="Tyr recombinase" evidence="3">
    <location>
        <begin position="65"/>
        <end position="273"/>
    </location>
</feature>